<evidence type="ECO:0000259" key="4">
    <source>
        <dbReference type="Pfam" id="PF01494"/>
    </source>
</evidence>
<dbReference type="GO" id="GO:0019622">
    <property type="term" value="P:3-(3-hydroxy)phenylpropionate catabolic process"/>
    <property type="evidence" value="ECO:0007669"/>
    <property type="project" value="TreeGrafter"/>
</dbReference>
<dbReference type="SUPFAM" id="SSF51905">
    <property type="entry name" value="FAD/NAD(P)-binding domain"/>
    <property type="match status" value="1"/>
</dbReference>
<evidence type="ECO:0000256" key="2">
    <source>
        <dbReference type="ARBA" id="ARBA00022827"/>
    </source>
</evidence>
<feature type="domain" description="FAD-binding" evidence="4">
    <location>
        <begin position="3"/>
        <end position="190"/>
    </location>
</feature>
<feature type="non-terminal residue" evidence="5">
    <location>
        <position position="1"/>
    </location>
</feature>
<keyword evidence="2" id="KW-0274">FAD</keyword>
<feature type="non-terminal residue" evidence="5">
    <location>
        <position position="614"/>
    </location>
</feature>
<dbReference type="PRINTS" id="PR00420">
    <property type="entry name" value="RNGMNOXGNASE"/>
</dbReference>
<dbReference type="Proteomes" id="UP000258309">
    <property type="component" value="Unassembled WGS sequence"/>
</dbReference>
<evidence type="ECO:0000313" key="6">
    <source>
        <dbReference type="Proteomes" id="UP000258309"/>
    </source>
</evidence>
<dbReference type="InterPro" id="IPR050631">
    <property type="entry name" value="PheA/TfdB_FAD_monoxygenase"/>
</dbReference>
<dbReference type="STRING" id="5539.A0A3E2H1B4"/>
<evidence type="ECO:0000256" key="1">
    <source>
        <dbReference type="ARBA" id="ARBA00022630"/>
    </source>
</evidence>
<comment type="caution">
    <text evidence="5">The sequence shown here is derived from an EMBL/GenBank/DDBJ whole genome shotgun (WGS) entry which is preliminary data.</text>
</comment>
<dbReference type="Pfam" id="PF01494">
    <property type="entry name" value="FAD_binding_3"/>
    <property type="match status" value="2"/>
</dbReference>
<name>A0A3E2H1B4_SCYLI</name>
<dbReference type="GO" id="GO:0008688">
    <property type="term" value="F:3-(3-hydroxyphenyl)propionate hydroxylase activity"/>
    <property type="evidence" value="ECO:0007669"/>
    <property type="project" value="TreeGrafter"/>
</dbReference>
<protein>
    <recommendedName>
        <fullName evidence="4">FAD-binding domain-containing protein</fullName>
    </recommendedName>
</protein>
<dbReference type="OrthoDB" id="10016252at2759"/>
<dbReference type="Gene3D" id="3.30.70.2450">
    <property type="match status" value="1"/>
</dbReference>
<evidence type="ECO:0000256" key="3">
    <source>
        <dbReference type="ARBA" id="ARBA00023002"/>
    </source>
</evidence>
<gene>
    <name evidence="5" type="ORF">B7463_g9144</name>
</gene>
<keyword evidence="3" id="KW-0560">Oxidoreductase</keyword>
<organism evidence="5 6">
    <name type="scientific">Scytalidium lignicola</name>
    <name type="common">Hyphomycete</name>
    <dbReference type="NCBI Taxonomy" id="5539"/>
    <lineage>
        <taxon>Eukaryota</taxon>
        <taxon>Fungi</taxon>
        <taxon>Dikarya</taxon>
        <taxon>Ascomycota</taxon>
        <taxon>Pezizomycotina</taxon>
        <taxon>Leotiomycetes</taxon>
        <taxon>Leotiomycetes incertae sedis</taxon>
        <taxon>Scytalidium</taxon>
    </lineage>
</organism>
<dbReference type="PANTHER" id="PTHR43476:SF3">
    <property type="entry name" value="FAD-BINDING MONOOXYGENASE"/>
    <property type="match status" value="1"/>
</dbReference>
<dbReference type="EMBL" id="NCSJ02000218">
    <property type="protein sequence ID" value="RFU27186.1"/>
    <property type="molecule type" value="Genomic_DNA"/>
</dbReference>
<proteinExistence type="predicted"/>
<keyword evidence="6" id="KW-1185">Reference proteome</keyword>
<feature type="domain" description="FAD-binding" evidence="4">
    <location>
        <begin position="309"/>
        <end position="390"/>
    </location>
</feature>
<dbReference type="AlphaFoldDB" id="A0A3E2H1B4"/>
<dbReference type="PANTHER" id="PTHR43476">
    <property type="entry name" value="3-(3-HYDROXY-PHENYL)PROPIONATE/3-HYDROXYCINNAMIC ACID HYDROXYLASE"/>
    <property type="match status" value="1"/>
</dbReference>
<dbReference type="Gene3D" id="3.50.50.60">
    <property type="entry name" value="FAD/NAD(P)-binding domain"/>
    <property type="match status" value="2"/>
</dbReference>
<keyword evidence="1" id="KW-0285">Flavoprotein</keyword>
<sequence length="614" mass="70091">MEETTVLIVGGGPSGLALGALLGRMNIKTIILEKEIEVCEDPRGIVVNGDAVRISYQIGIGEGLTKRIGKDIGVLHFHRGNFRQSTFMNFDITVDWAEQSVSNNITQFQPNYEREIRNLLKDLSTCELRSGCEVIAREQKGDCTIIEYMTQDGTKYSIRTTWLVGADGKRGVVRKRFLEPEGIRQEESVYPYVGTWVAANLHITTPTPKSHPKFPLWQLGYTPEQVHDIFWPSGFHFCNDSKRPAVSGRFGPSGSGFWRHEYSVEPDDTLKDVECDFWKQFGPWTSIPGSTFSRKLKNSIIEFPRECIKVIRCRPFTFATKVVNRWYSGKTMLIGDAAHVFPPFGGQGIATGIRDAQALSWRLAMMSNMKISPQLQEKILRGWSQERRHAWNSATQATKLNGSIVNQRSYFSGLFYRMCMRVLWWFPSIAHFRTRRAFRDKLIYNSNTCPDGFFLEQSGGGRKIAQILIRKHGEEPKLSDSVFLRDLTHLALLVFVRQEKDADSKVIEEILRAINLPEHILTMNDVTFYSLNGFSDASSSIRHKEQDIYYPCSTEELLKEGISPIRGYQQRAIEGRFDRSTKYALIRPDFFVHSVAANVTELSANLEKVKEYFN</sequence>
<dbReference type="GO" id="GO:0071949">
    <property type="term" value="F:FAD binding"/>
    <property type="evidence" value="ECO:0007669"/>
    <property type="project" value="InterPro"/>
</dbReference>
<dbReference type="OMA" id="TKVVNRW"/>
<reference evidence="5 6" key="1">
    <citation type="submission" date="2018-05" db="EMBL/GenBank/DDBJ databases">
        <title>Draft genome sequence of Scytalidium lignicola DSM 105466, a ubiquitous saprotrophic fungus.</title>
        <authorList>
            <person name="Buettner E."/>
            <person name="Gebauer A.M."/>
            <person name="Hofrichter M."/>
            <person name="Liers C."/>
            <person name="Kellner H."/>
        </authorList>
    </citation>
    <scope>NUCLEOTIDE SEQUENCE [LARGE SCALE GENOMIC DNA]</scope>
    <source>
        <strain evidence="5 6">DSM 105466</strain>
    </source>
</reference>
<dbReference type="InterPro" id="IPR036188">
    <property type="entry name" value="FAD/NAD-bd_sf"/>
</dbReference>
<dbReference type="InterPro" id="IPR002938">
    <property type="entry name" value="FAD-bd"/>
</dbReference>
<accession>A0A3E2H1B4</accession>
<evidence type="ECO:0000313" key="5">
    <source>
        <dbReference type="EMBL" id="RFU27186.1"/>
    </source>
</evidence>